<keyword evidence="4 10" id="KW-1133">Transmembrane helix</keyword>
<evidence type="ECO:0000256" key="7">
    <source>
        <dbReference type="ARBA" id="ARBA00046312"/>
    </source>
</evidence>
<reference evidence="12" key="3">
    <citation type="submission" date="2025-09" db="UniProtKB">
        <authorList>
            <consortium name="Ensembl"/>
        </authorList>
    </citation>
    <scope>IDENTIFICATION</scope>
</reference>
<dbReference type="InterPro" id="IPR052403">
    <property type="entry name" value="LINC-complex_assoc"/>
</dbReference>
<evidence type="ECO:0000256" key="4">
    <source>
        <dbReference type="ARBA" id="ARBA00022989"/>
    </source>
</evidence>
<dbReference type="SUPFAM" id="SSF46966">
    <property type="entry name" value="Spectrin repeat"/>
    <property type="match status" value="4"/>
</dbReference>
<evidence type="ECO:0000256" key="3">
    <source>
        <dbReference type="ARBA" id="ARBA00022737"/>
    </source>
</evidence>
<dbReference type="GO" id="GO:0034993">
    <property type="term" value="C:meiotic nuclear membrane microtubule tethering complex"/>
    <property type="evidence" value="ECO:0007669"/>
    <property type="project" value="TreeGrafter"/>
</dbReference>
<evidence type="ECO:0000313" key="13">
    <source>
        <dbReference type="Proteomes" id="UP000008672"/>
    </source>
</evidence>
<dbReference type="AlphaFoldDB" id="H3ASJ0"/>
<dbReference type="InterPro" id="IPR057933">
    <property type="entry name" value="SYNE3_dom"/>
</dbReference>
<keyword evidence="6" id="KW-0539">Nucleus</keyword>
<keyword evidence="2 8" id="KW-0812">Transmembrane</keyword>
<dbReference type="InParanoid" id="H3ASJ0"/>
<dbReference type="Pfam" id="PF10541">
    <property type="entry name" value="KASH"/>
    <property type="match status" value="1"/>
</dbReference>
<dbReference type="eggNOG" id="KOG0516">
    <property type="taxonomic scope" value="Eukaryota"/>
</dbReference>
<keyword evidence="3" id="KW-0677">Repeat</keyword>
<dbReference type="Ensembl" id="ENSLACT00000012705.1">
    <property type="protein sequence ID" value="ENSLACP00000012611.1"/>
    <property type="gene ID" value="ENSLACG00000011110.1"/>
</dbReference>
<dbReference type="EMBL" id="AFYH01145494">
    <property type="status" value="NOT_ANNOTATED_CDS"/>
    <property type="molecule type" value="Genomic_DNA"/>
</dbReference>
<dbReference type="HOGENOM" id="CLU_012764_0_0_1"/>
<protein>
    <submittedName>
        <fullName evidence="12">Spectrin repeat containing nuclear envelope family member 3</fullName>
    </submittedName>
</protein>
<dbReference type="InterPro" id="IPR012315">
    <property type="entry name" value="KASH"/>
</dbReference>
<name>H3ASJ0_LATCH</name>
<dbReference type="PANTHER" id="PTHR47535">
    <property type="entry name" value="MUSCLE-SPECIFIC PROTEIN 300 KDA, ISOFORM G"/>
    <property type="match status" value="1"/>
</dbReference>
<reference evidence="12" key="2">
    <citation type="submission" date="2025-08" db="UniProtKB">
        <authorList>
            <consortium name="Ensembl"/>
        </authorList>
    </citation>
    <scope>IDENTIFICATION</scope>
</reference>
<dbReference type="EMBL" id="AFYH01145493">
    <property type="status" value="NOT_ANNOTATED_CDS"/>
    <property type="molecule type" value="Genomic_DNA"/>
</dbReference>
<proteinExistence type="inferred from homology"/>
<dbReference type="PANTHER" id="PTHR47535:SF2">
    <property type="entry name" value="NESPRIN-3"/>
    <property type="match status" value="1"/>
</dbReference>
<dbReference type="STRING" id="7897.ENSLACP00000012611"/>
<feature type="coiled-coil region" evidence="9">
    <location>
        <begin position="590"/>
        <end position="641"/>
    </location>
</feature>
<evidence type="ECO:0000256" key="10">
    <source>
        <dbReference type="SAM" id="Phobius"/>
    </source>
</evidence>
<evidence type="ECO:0000256" key="5">
    <source>
        <dbReference type="ARBA" id="ARBA00023136"/>
    </source>
</evidence>
<dbReference type="EMBL" id="AFYH01145491">
    <property type="status" value="NOT_ANNOTATED_CDS"/>
    <property type="molecule type" value="Genomic_DNA"/>
</dbReference>
<evidence type="ECO:0000259" key="11">
    <source>
        <dbReference type="PROSITE" id="PS51049"/>
    </source>
</evidence>
<reference evidence="13" key="1">
    <citation type="submission" date="2011-08" db="EMBL/GenBank/DDBJ databases">
        <title>The draft genome of Latimeria chalumnae.</title>
        <authorList>
            <person name="Di Palma F."/>
            <person name="Alfoldi J."/>
            <person name="Johnson J."/>
            <person name="Berlin A."/>
            <person name="Gnerre S."/>
            <person name="Jaffe D."/>
            <person name="MacCallum I."/>
            <person name="Young S."/>
            <person name="Walker B.J."/>
            <person name="Lander E."/>
            <person name="Lindblad-Toh K."/>
        </authorList>
    </citation>
    <scope>NUCLEOTIDE SEQUENCE [LARGE SCALE GENOMIC DNA]</scope>
    <source>
        <strain evidence="13">Wild caught</strain>
    </source>
</reference>
<dbReference type="InterPro" id="IPR057932">
    <property type="entry name" value="Spectrin_SYNE1_3"/>
</dbReference>
<accession>H3ASJ0</accession>
<dbReference type="Proteomes" id="UP000008672">
    <property type="component" value="Unassembled WGS sequence"/>
</dbReference>
<dbReference type="GO" id="GO:0051015">
    <property type="term" value="F:actin filament binding"/>
    <property type="evidence" value="ECO:0007669"/>
    <property type="project" value="TreeGrafter"/>
</dbReference>
<dbReference type="EMBL" id="AFYH01145492">
    <property type="status" value="NOT_ANNOTATED_CDS"/>
    <property type="molecule type" value="Genomic_DNA"/>
</dbReference>
<dbReference type="EMBL" id="AFYH01145490">
    <property type="status" value="NOT_ANNOTATED_CDS"/>
    <property type="molecule type" value="Genomic_DNA"/>
</dbReference>
<dbReference type="InterPro" id="IPR018159">
    <property type="entry name" value="Spectrin/alpha-actinin"/>
</dbReference>
<feature type="domain" description="KASH" evidence="11">
    <location>
        <begin position="919"/>
        <end position="977"/>
    </location>
</feature>
<feature type="topological domain" description="Cytoplasmic" evidence="8">
    <location>
        <begin position="1"/>
        <end position="927"/>
    </location>
</feature>
<dbReference type="SMART" id="SM00150">
    <property type="entry name" value="SPEC"/>
    <property type="match status" value="3"/>
</dbReference>
<evidence type="ECO:0000256" key="2">
    <source>
        <dbReference type="ARBA" id="ARBA00022692"/>
    </source>
</evidence>
<dbReference type="FunCoup" id="H3ASJ0">
    <property type="interactions" value="155"/>
</dbReference>
<dbReference type="GO" id="GO:0005640">
    <property type="term" value="C:nuclear outer membrane"/>
    <property type="evidence" value="ECO:0007669"/>
    <property type="project" value="UniProtKB-SubCell"/>
</dbReference>
<comment type="subcellular location">
    <subcellularLocation>
        <location evidence="7">Nucleus outer membrane</location>
        <topology evidence="7">Single-pass type IV membrane protein</topology>
    </subcellularLocation>
</comment>
<evidence type="ECO:0000256" key="9">
    <source>
        <dbReference type="SAM" id="Coils"/>
    </source>
</evidence>
<dbReference type="InterPro" id="IPR002017">
    <property type="entry name" value="Spectrin_repeat"/>
</dbReference>
<dbReference type="Pfam" id="PF25804">
    <property type="entry name" value="SYNE3"/>
    <property type="match status" value="1"/>
</dbReference>
<gene>
    <name evidence="12" type="primary">SYNE3</name>
</gene>
<comment type="similarity">
    <text evidence="1">Belongs to the nesprin family.</text>
</comment>
<dbReference type="GeneTree" id="ENSGT00440000039367"/>
<evidence type="ECO:0000313" key="12">
    <source>
        <dbReference type="Ensembl" id="ENSLACP00000012611.1"/>
    </source>
</evidence>
<feature type="transmembrane region" description="Helical" evidence="10">
    <location>
        <begin position="921"/>
        <end position="946"/>
    </location>
</feature>
<evidence type="ECO:0000256" key="6">
    <source>
        <dbReference type="ARBA" id="ARBA00023242"/>
    </source>
</evidence>
<feature type="topological domain" description="Perinuclear space" evidence="8">
    <location>
        <begin position="949"/>
        <end position="977"/>
    </location>
</feature>
<dbReference type="SMART" id="SM01249">
    <property type="entry name" value="KASH"/>
    <property type="match status" value="1"/>
</dbReference>
<keyword evidence="9" id="KW-0175">Coiled coil</keyword>
<keyword evidence="5 8" id="KW-0472">Membrane</keyword>
<dbReference type="GO" id="GO:0005737">
    <property type="term" value="C:cytoplasm"/>
    <property type="evidence" value="ECO:0007669"/>
    <property type="project" value="TreeGrafter"/>
</dbReference>
<dbReference type="PROSITE" id="PS51049">
    <property type="entry name" value="KASH"/>
    <property type="match status" value="1"/>
</dbReference>
<sequence>MTQLPQDEFDASMEAAHAWMHAIQERLKVNDNTQGPLAALEARLRETEKICNLQPEGKVKIEKALIKAEALLQCSEEDKKPMILSTLKDLKQKWEETITFITHCHSRIEWVWLHWREHLKAKKEFDLWIIKMRMTLEPDLEMQLGLKEKQWQLDHYVVQLNDISNQKEFLERIIEEAQAFSERTEDPIVPEEARNQMKTDYEDIKTKAQEKVKILAKIAEEHQDYQTSVTEFQKWLNATTEMLNQYTESIKATEFKNEKIKNLQELKSSVSTGEETLNNIDIQANAVMKNTSPLGADKIVRKQKELRRAWEALRDHCAQEEEAQQRILDSERMYMNQARQLESEVADFRKLVQKLRQQLETEGGEESEEELVALWKRYLDISSTLAAEEPRVERLKAQLKELFRFSHDASSVSDNLLSAIKEYQSVKGQAVKLSSGKESELRKLYQDPLREFQRWKPIAHNILESSADITDMAQICFFSQRVEALLSQSCRLKEQLALLQQRKDLLENIFGEEKAGILQTKIAEAAREREFLHNSLSQRSGRLQILASHSKASNVDYESSKKRLAAIRTRLNAEKLQPSLPAKRAQFTRLQTIQKDLLDCEAQIGELENLVHSSPSHIQRINQLSSECQALNRTAQTLIQQSEQFISEHEQLHRSLQYLEEILTRTRQNLEYYRNANGDWNIGNRGGEIERLLAVLPEKEVDLHQVEDLGQSVIKNTSPEGASHIQAHLKHLRELWNSLYWLKFSLTRSLIFSWVFSCSSIISAPQLLTLQLIVLTPSMLSPDNNLKKKKKRESLRDRKGQGDYSKLLKEFEEWLRTEDTKLTKILAVRASLSGKELKARREKLKELRRRVVHGQNLFGALLRSHALSQKSEDMEMEDLRYRWMLYKSKLKDTGDLSPQKCPERPFKFKKKKKRTGKMCSFLYRVCWAALPLQLLLLLLLLLAFLLPLMEESHSCTLANNFARSFNIMLKYEGPPPT</sequence>
<dbReference type="Gene3D" id="1.20.58.60">
    <property type="match status" value="4"/>
</dbReference>
<dbReference type="OMA" id="ACCLEDQ"/>
<keyword evidence="13" id="KW-1185">Reference proteome</keyword>
<evidence type="ECO:0000256" key="1">
    <source>
        <dbReference type="ARBA" id="ARBA00008619"/>
    </source>
</evidence>
<dbReference type="Pfam" id="PF25803">
    <property type="entry name" value="Spectrin_SYNE1_2"/>
    <property type="match status" value="1"/>
</dbReference>
<organism evidence="12 13">
    <name type="scientific">Latimeria chalumnae</name>
    <name type="common">Coelacanth</name>
    <dbReference type="NCBI Taxonomy" id="7897"/>
    <lineage>
        <taxon>Eukaryota</taxon>
        <taxon>Metazoa</taxon>
        <taxon>Chordata</taxon>
        <taxon>Craniata</taxon>
        <taxon>Vertebrata</taxon>
        <taxon>Euteleostomi</taxon>
        <taxon>Coelacanthiformes</taxon>
        <taxon>Coelacanthidae</taxon>
        <taxon>Latimeria</taxon>
    </lineage>
</organism>
<dbReference type="Pfam" id="PF00435">
    <property type="entry name" value="Spectrin"/>
    <property type="match status" value="1"/>
</dbReference>
<dbReference type="GO" id="GO:0007097">
    <property type="term" value="P:nuclear migration"/>
    <property type="evidence" value="ECO:0007669"/>
    <property type="project" value="TreeGrafter"/>
</dbReference>
<evidence type="ECO:0000256" key="8">
    <source>
        <dbReference type="PROSITE-ProRule" id="PRU00385"/>
    </source>
</evidence>